<evidence type="ECO:0000256" key="1">
    <source>
        <dbReference type="ARBA" id="ARBA00022801"/>
    </source>
</evidence>
<keyword evidence="2" id="KW-0326">Glycosidase</keyword>
<dbReference type="PANTHER" id="PTHR43053:SF3">
    <property type="entry name" value="ALPHA-GALACTOSIDASE C-RELATED"/>
    <property type="match status" value="1"/>
</dbReference>
<dbReference type="GO" id="GO:0004557">
    <property type="term" value="F:alpha-galactosidase activity"/>
    <property type="evidence" value="ECO:0007669"/>
    <property type="project" value="InterPro"/>
</dbReference>
<proteinExistence type="predicted"/>
<dbReference type="CDD" id="cd14791">
    <property type="entry name" value="GH36"/>
    <property type="match status" value="1"/>
</dbReference>
<evidence type="ECO:0000313" key="3">
    <source>
        <dbReference type="EMBL" id="KKN10624.1"/>
    </source>
</evidence>
<evidence type="ECO:0000256" key="2">
    <source>
        <dbReference type="ARBA" id="ARBA00023295"/>
    </source>
</evidence>
<sequence length="683" mass="77540">MPQTKYFLAALLFSVFSGFAQTTTIENGNLKMEVDGMMQVKITSTFKDAKPLMDAFVASEKLVMPLSEISEFKVTNVSEADIVGNVKGKQWEISGEYQNKGIYIAKKLIVKKYDSFPDLLSTQVSYENKSEKGIFIEKWVNNDYKILSQGDEPPFWAFQGSSTDAREDWIKPLTKAYFQKNYMGQNMTDYGGGIPVTDLWRKDVGIAVGHLAMVPKLVSLPTEVDSTGSYGEISVEKQFDERTIFKAQDTLTTEETFVMLHKGDYYNALTAYSNLMQAKGIEMPKTEDAAFESIWCAWGYERNFTADEILGTLPKVKELGIKWAVLDDGFQIAEGNWNADPKKFPRGNIEITEMVDKIHDEGLKAKVWWTPLAADPGSKALVENPDMRIFQKDGSPEYITWWDAYYLSPANPKTYQHTKEIIDLFMNEYGFDALKMDGQHMNGVLPDYNPDLGLEHPEESVEKLPEFFQMIYDESRKIKPHAVIENCPCGTCMSYFNMASMNQAVSSDPLSSWQIRHKGKTYKALIPQTAYYGDHVELSDNGNDFASSFGIGAVLGTKFTWPKDNPDASDSFLLTPEKEKVWKKWFSMYIEKMLSKEAYLGGLYDIGYDKPETHVIEKEDTLYYAFYADDFNGSISLRGLNTDKRDTVTDYFNNIKMGKVSGKDATIEVAFKQFLLLEVTPTR</sequence>
<dbReference type="EMBL" id="LAZR01004228">
    <property type="protein sequence ID" value="KKN10624.1"/>
    <property type="molecule type" value="Genomic_DNA"/>
</dbReference>
<dbReference type="SUPFAM" id="SSF51445">
    <property type="entry name" value="(Trans)glycosidases"/>
    <property type="match status" value="1"/>
</dbReference>
<dbReference type="InterPro" id="IPR050985">
    <property type="entry name" value="Alpha-glycosidase_related"/>
</dbReference>
<gene>
    <name evidence="3" type="ORF">LCGC14_1034740</name>
</gene>
<dbReference type="GO" id="GO:0016052">
    <property type="term" value="P:carbohydrate catabolic process"/>
    <property type="evidence" value="ECO:0007669"/>
    <property type="project" value="InterPro"/>
</dbReference>
<dbReference type="InterPro" id="IPR002252">
    <property type="entry name" value="Glyco_hydro_36"/>
</dbReference>
<name>A0A0F9MY62_9ZZZZ</name>
<dbReference type="Pfam" id="PF02065">
    <property type="entry name" value="Melibiase"/>
    <property type="match status" value="1"/>
</dbReference>
<protein>
    <recommendedName>
        <fullName evidence="4">Alpha-galactosidase</fullName>
    </recommendedName>
</protein>
<accession>A0A0F9MY62</accession>
<reference evidence="3" key="1">
    <citation type="journal article" date="2015" name="Nature">
        <title>Complex archaea that bridge the gap between prokaryotes and eukaryotes.</title>
        <authorList>
            <person name="Spang A."/>
            <person name="Saw J.H."/>
            <person name="Jorgensen S.L."/>
            <person name="Zaremba-Niedzwiedzka K."/>
            <person name="Martijn J."/>
            <person name="Lind A.E."/>
            <person name="van Eijk R."/>
            <person name="Schleper C."/>
            <person name="Guy L."/>
            <person name="Ettema T.J."/>
        </authorList>
    </citation>
    <scope>NUCLEOTIDE SEQUENCE</scope>
</reference>
<dbReference type="AlphaFoldDB" id="A0A0F9MY62"/>
<dbReference type="Gene3D" id="3.20.20.70">
    <property type="entry name" value="Aldolase class I"/>
    <property type="match status" value="1"/>
</dbReference>
<evidence type="ECO:0008006" key="4">
    <source>
        <dbReference type="Google" id="ProtNLM"/>
    </source>
</evidence>
<comment type="caution">
    <text evidence="3">The sequence shown here is derived from an EMBL/GenBank/DDBJ whole genome shotgun (WGS) entry which is preliminary data.</text>
</comment>
<dbReference type="InterPro" id="IPR013785">
    <property type="entry name" value="Aldolase_TIM"/>
</dbReference>
<dbReference type="InterPro" id="IPR017853">
    <property type="entry name" value="GH"/>
</dbReference>
<organism evidence="3">
    <name type="scientific">marine sediment metagenome</name>
    <dbReference type="NCBI Taxonomy" id="412755"/>
    <lineage>
        <taxon>unclassified sequences</taxon>
        <taxon>metagenomes</taxon>
        <taxon>ecological metagenomes</taxon>
    </lineage>
</organism>
<keyword evidence="1" id="KW-0378">Hydrolase</keyword>
<dbReference type="PANTHER" id="PTHR43053">
    <property type="entry name" value="GLYCOSIDASE FAMILY 31"/>
    <property type="match status" value="1"/>
</dbReference>